<dbReference type="InterPro" id="IPR036390">
    <property type="entry name" value="WH_DNA-bd_sf"/>
</dbReference>
<dbReference type="AlphaFoldDB" id="A0A4R1F4W5"/>
<evidence type="ECO:0000313" key="3">
    <source>
        <dbReference type="Proteomes" id="UP000294887"/>
    </source>
</evidence>
<dbReference type="InterPro" id="IPR036388">
    <property type="entry name" value="WH-like_DNA-bd_sf"/>
</dbReference>
<accession>A0A4R1F4W5</accession>
<dbReference type="Proteomes" id="UP000294887">
    <property type="component" value="Unassembled WGS sequence"/>
</dbReference>
<dbReference type="RefSeq" id="WP_131904988.1">
    <property type="nucleotide sequence ID" value="NZ_BAAAFU010000008.1"/>
</dbReference>
<dbReference type="SUPFAM" id="SSF53067">
    <property type="entry name" value="Actin-like ATPase domain"/>
    <property type="match status" value="1"/>
</dbReference>
<sequence length="400" mass="44094">MKQPKTPTKRPHLNDIRATNRARILELLLQHGAASRKDLSLRLELTNATISRITKELIDDGVCYEGESYRSENQLGRHQTDIFINPEGGFVIAICISAFSQIVRIADLSGKTRYQTEIPVKDVESPEAAVKFISSYIDKTVSDNALNREKILGAVLAIAGSTNVKTGYLNQSPLLKWSNFPIGEKLCEHLSCPIRVENIADTLCFNYMEENKLKDSSSLNIFLIHIAIGMGASLAIEGRIVRRRGNEGLIGKIPASSSQDHSKNFKRLDQVSSGLAILQRLESPDYGKKDTFSTITKDFQAAVKSSNIKSGLEERVFLEAGQTLGESLMALTVAYAPDIIVLEGPVVDSGSFCEGAINSYKKITKGTDIENTEFLINKTSYIEATQNLALREYLCKAIMG</sequence>
<dbReference type="OrthoDB" id="3189808at2"/>
<comment type="caution">
    <text evidence="2">The sequence shown here is derived from an EMBL/GenBank/DDBJ whole genome shotgun (WGS) entry which is preliminary data.</text>
</comment>
<evidence type="ECO:0000256" key="1">
    <source>
        <dbReference type="ARBA" id="ARBA00006479"/>
    </source>
</evidence>
<organism evidence="2 3">
    <name type="scientific">Cocleimonas flava</name>
    <dbReference type="NCBI Taxonomy" id="634765"/>
    <lineage>
        <taxon>Bacteria</taxon>
        <taxon>Pseudomonadati</taxon>
        <taxon>Pseudomonadota</taxon>
        <taxon>Gammaproteobacteria</taxon>
        <taxon>Thiotrichales</taxon>
        <taxon>Thiotrichaceae</taxon>
        <taxon>Cocleimonas</taxon>
    </lineage>
</organism>
<proteinExistence type="inferred from homology"/>
<dbReference type="Gene3D" id="3.30.420.40">
    <property type="match status" value="2"/>
</dbReference>
<dbReference type="Pfam" id="PF00480">
    <property type="entry name" value="ROK"/>
    <property type="match status" value="1"/>
</dbReference>
<keyword evidence="2" id="KW-0418">Kinase</keyword>
<dbReference type="InterPro" id="IPR043129">
    <property type="entry name" value="ATPase_NBD"/>
</dbReference>
<dbReference type="InterPro" id="IPR000600">
    <property type="entry name" value="ROK"/>
</dbReference>
<gene>
    <name evidence="2" type="ORF">EV695_1220</name>
</gene>
<protein>
    <submittedName>
        <fullName evidence="2">Putative NBD/HSP70 family sugar kinase</fullName>
    </submittedName>
</protein>
<keyword evidence="2" id="KW-0808">Transferase</keyword>
<dbReference type="PANTHER" id="PTHR18964:SF149">
    <property type="entry name" value="BIFUNCTIONAL UDP-N-ACETYLGLUCOSAMINE 2-EPIMERASE_N-ACETYLMANNOSAMINE KINASE"/>
    <property type="match status" value="1"/>
</dbReference>
<dbReference type="Gene3D" id="1.10.10.10">
    <property type="entry name" value="Winged helix-like DNA-binding domain superfamily/Winged helix DNA-binding domain"/>
    <property type="match status" value="1"/>
</dbReference>
<dbReference type="Pfam" id="PF13412">
    <property type="entry name" value="HTH_24"/>
    <property type="match status" value="1"/>
</dbReference>
<dbReference type="PANTHER" id="PTHR18964">
    <property type="entry name" value="ROK (REPRESSOR, ORF, KINASE) FAMILY"/>
    <property type="match status" value="1"/>
</dbReference>
<dbReference type="EMBL" id="SMFQ01000002">
    <property type="protein sequence ID" value="TCJ89356.1"/>
    <property type="molecule type" value="Genomic_DNA"/>
</dbReference>
<reference evidence="2 3" key="1">
    <citation type="submission" date="2019-03" db="EMBL/GenBank/DDBJ databases">
        <title>Genomic Encyclopedia of Type Strains, Phase IV (KMG-IV): sequencing the most valuable type-strain genomes for metagenomic binning, comparative biology and taxonomic classification.</title>
        <authorList>
            <person name="Goeker M."/>
        </authorList>
    </citation>
    <scope>NUCLEOTIDE SEQUENCE [LARGE SCALE GENOMIC DNA]</scope>
    <source>
        <strain evidence="2 3">DSM 24830</strain>
    </source>
</reference>
<evidence type="ECO:0000313" key="2">
    <source>
        <dbReference type="EMBL" id="TCJ89356.1"/>
    </source>
</evidence>
<dbReference type="GO" id="GO:0016301">
    <property type="term" value="F:kinase activity"/>
    <property type="evidence" value="ECO:0007669"/>
    <property type="project" value="UniProtKB-KW"/>
</dbReference>
<dbReference type="SUPFAM" id="SSF46785">
    <property type="entry name" value="Winged helix' DNA-binding domain"/>
    <property type="match status" value="1"/>
</dbReference>
<name>A0A4R1F4W5_9GAMM</name>
<comment type="similarity">
    <text evidence="1">Belongs to the ROK (NagC/XylR) family.</text>
</comment>
<keyword evidence="3" id="KW-1185">Reference proteome</keyword>